<keyword evidence="4 6" id="KW-0862">Zinc</keyword>
<evidence type="ECO:0000256" key="2">
    <source>
        <dbReference type="ARBA" id="ARBA00022723"/>
    </source>
</evidence>
<dbReference type="InterPro" id="IPR013956">
    <property type="entry name" value="E3_ubiquit_lig_Bre1"/>
</dbReference>
<dbReference type="UniPathway" id="UPA00143"/>
<reference evidence="9 10" key="1">
    <citation type="journal article" date="2018" name="G3 (Bethesda)">
        <title>Phylogenetic and Phylogenomic Definition of Rhizopus Species.</title>
        <authorList>
            <person name="Gryganskyi A.P."/>
            <person name="Golan J."/>
            <person name="Dolatabadi S."/>
            <person name="Mondo S."/>
            <person name="Robb S."/>
            <person name="Idnurm A."/>
            <person name="Muszewska A."/>
            <person name="Steczkiewicz K."/>
            <person name="Masonjones S."/>
            <person name="Liao H.L."/>
            <person name="Gajdeczka M.T."/>
            <person name="Anike F."/>
            <person name="Vuek A."/>
            <person name="Anishchenko I.M."/>
            <person name="Voigt K."/>
            <person name="de Hoog G.S."/>
            <person name="Smith M.E."/>
            <person name="Heitman J."/>
            <person name="Vilgalys R."/>
            <person name="Stajich J.E."/>
        </authorList>
    </citation>
    <scope>NUCLEOTIDE SEQUENCE [LARGE SCALE GENOMIC DNA]</scope>
    <source>
        <strain evidence="9 10">LSU 92-RS-03</strain>
    </source>
</reference>
<dbReference type="Proteomes" id="UP000253551">
    <property type="component" value="Unassembled WGS sequence"/>
</dbReference>
<keyword evidence="6 7" id="KW-0175">Coiled coil</keyword>
<evidence type="ECO:0000256" key="6">
    <source>
        <dbReference type="RuleBase" id="RU365038"/>
    </source>
</evidence>
<dbReference type="GO" id="GO:0005634">
    <property type="term" value="C:nucleus"/>
    <property type="evidence" value="ECO:0007669"/>
    <property type="project" value="UniProtKB-SubCell"/>
</dbReference>
<evidence type="ECO:0000256" key="7">
    <source>
        <dbReference type="SAM" id="Coils"/>
    </source>
</evidence>
<keyword evidence="5 6" id="KW-0539">Nucleus</keyword>
<dbReference type="GO" id="GO:0006325">
    <property type="term" value="P:chromatin organization"/>
    <property type="evidence" value="ECO:0007669"/>
    <property type="project" value="UniProtKB-KW"/>
</dbReference>
<evidence type="ECO:0000313" key="9">
    <source>
        <dbReference type="EMBL" id="RCH83556.1"/>
    </source>
</evidence>
<keyword evidence="6" id="KW-0156">Chromatin regulator</keyword>
<dbReference type="STRING" id="4846.A0A367J0U8"/>
<keyword evidence="10" id="KW-1185">Reference proteome</keyword>
<evidence type="ECO:0000256" key="4">
    <source>
        <dbReference type="ARBA" id="ARBA00022833"/>
    </source>
</evidence>
<evidence type="ECO:0000256" key="5">
    <source>
        <dbReference type="ARBA" id="ARBA00023242"/>
    </source>
</evidence>
<evidence type="ECO:0000256" key="1">
    <source>
        <dbReference type="ARBA" id="ARBA00004123"/>
    </source>
</evidence>
<comment type="caution">
    <text evidence="9">The sequence shown here is derived from an EMBL/GenBank/DDBJ whole genome shotgun (WGS) entry which is preliminary data.</text>
</comment>
<dbReference type="GO" id="GO:0061630">
    <property type="term" value="F:ubiquitin protein ligase activity"/>
    <property type="evidence" value="ECO:0007669"/>
    <property type="project" value="UniProtKB-EC"/>
</dbReference>
<feature type="coiled-coil region" evidence="7">
    <location>
        <begin position="234"/>
        <end position="268"/>
    </location>
</feature>
<dbReference type="AlphaFoldDB" id="A0A367J0U8"/>
<keyword evidence="2 6" id="KW-0479">Metal-binding</keyword>
<sequence length="609" mass="71042">MAKIEENTKRRSSEVDEQSVAPRPPPKKRFLSRASSPDEDPEESEDAVDTFKEPLETFRKDAIMRQWKEYARLLERCRKNNEQMEANRLKTEDYVRLWEESFRQLQNFLLHTTQSGLLTFGHSDNGMDVNPKELEGLLNQEWTTDLALRMIESLKNKKIYDSALTKLSKLFDAWVSRRENITKGFSSVFSALKDIRREHESILNAWANNQRSLLDMKNRYKSANLVYLVLSEELRILNNRLELTEISYREIQTELQHAEKKVDEDTKMAEVTKPTVSTITPSTPVQEKTPVMNTQDDPFIRLQQIVTQRLRDIELIKEDRVVLKQQIARLEMDLVSVPESRIYKAAMCRNLSQSRAYYKDKCNRLSDLCHDIQLRLDDLSGNRRHLIKELDSEQVAHFMELKNQLRKLDDDLMRIRAQRDALQMQLEIGKASTEAGRVSISELKIIADTRKERVNYLETEVLRLQKKMAARTGVKDYYVLLLNSDGREPLLQPLQSQLKQLEEQVEQVKERVYQSHAKEWVDQELAQLSESLQLEIDIGAFTEKYGFHPSSSMSVVQEVLSDRIEQERKAISEAKDKIVNLEATEKQLLSEIESVSNAYGDLEEETMKR</sequence>
<feature type="coiled-coil region" evidence="7">
    <location>
        <begin position="491"/>
        <end position="518"/>
    </location>
</feature>
<dbReference type="OrthoDB" id="10266039at2759"/>
<dbReference type="EMBL" id="PJQM01004707">
    <property type="protein sequence ID" value="RCH83556.1"/>
    <property type="molecule type" value="Genomic_DNA"/>
</dbReference>
<dbReference type="EC" id="2.3.2.27" evidence="6"/>
<feature type="compositionally biased region" description="Acidic residues" evidence="8">
    <location>
        <begin position="37"/>
        <end position="48"/>
    </location>
</feature>
<keyword evidence="6" id="KW-0833">Ubl conjugation pathway</keyword>
<comment type="similarity">
    <text evidence="6">Belongs to the BRE1 family.</text>
</comment>
<evidence type="ECO:0000256" key="8">
    <source>
        <dbReference type="SAM" id="MobiDB-lite"/>
    </source>
</evidence>
<dbReference type="GO" id="GO:0033503">
    <property type="term" value="C:HULC complex"/>
    <property type="evidence" value="ECO:0007669"/>
    <property type="project" value="TreeGrafter"/>
</dbReference>
<dbReference type="GO" id="GO:0008270">
    <property type="term" value="F:zinc ion binding"/>
    <property type="evidence" value="ECO:0007669"/>
    <property type="project" value="UniProtKB-KW"/>
</dbReference>
<feature type="compositionally biased region" description="Basic and acidic residues" evidence="8">
    <location>
        <begin position="1"/>
        <end position="14"/>
    </location>
</feature>
<gene>
    <name evidence="9" type="ORF">CU098_002395</name>
</gene>
<feature type="region of interest" description="Disordered" evidence="8">
    <location>
        <begin position="1"/>
        <end position="52"/>
    </location>
</feature>
<keyword evidence="6" id="KW-0808">Transferase</keyword>
<feature type="coiled-coil region" evidence="7">
    <location>
        <begin position="398"/>
        <end position="425"/>
    </location>
</feature>
<comment type="pathway">
    <text evidence="6">Protein modification; protein ubiquitination.</text>
</comment>
<evidence type="ECO:0000256" key="3">
    <source>
        <dbReference type="ARBA" id="ARBA00022771"/>
    </source>
</evidence>
<dbReference type="PANTHER" id="PTHR23163">
    <property type="entry name" value="RING FINGER PROTEIN-RELATED"/>
    <property type="match status" value="1"/>
</dbReference>
<dbReference type="GO" id="GO:0016567">
    <property type="term" value="P:protein ubiquitination"/>
    <property type="evidence" value="ECO:0007669"/>
    <property type="project" value="UniProtKB-UniRule"/>
</dbReference>
<name>A0A367J0U8_RHIST</name>
<accession>A0A367J0U8</accession>
<dbReference type="PANTHER" id="PTHR23163:SF0">
    <property type="entry name" value="E3 UBIQUITIN-PROTEIN LIGASE BRE1"/>
    <property type="match status" value="1"/>
</dbReference>
<organism evidence="9 10">
    <name type="scientific">Rhizopus stolonifer</name>
    <name type="common">Rhizopus nigricans</name>
    <dbReference type="NCBI Taxonomy" id="4846"/>
    <lineage>
        <taxon>Eukaryota</taxon>
        <taxon>Fungi</taxon>
        <taxon>Fungi incertae sedis</taxon>
        <taxon>Mucoromycota</taxon>
        <taxon>Mucoromycotina</taxon>
        <taxon>Mucoromycetes</taxon>
        <taxon>Mucorales</taxon>
        <taxon>Mucorineae</taxon>
        <taxon>Rhizopodaceae</taxon>
        <taxon>Rhizopus</taxon>
    </lineage>
</organism>
<protein>
    <recommendedName>
        <fullName evidence="6">E3 ubiquitin protein ligase</fullName>
        <ecNumber evidence="6">2.3.2.27</ecNumber>
    </recommendedName>
</protein>
<keyword evidence="3 6" id="KW-0863">Zinc-finger</keyword>
<evidence type="ECO:0000313" key="10">
    <source>
        <dbReference type="Proteomes" id="UP000253551"/>
    </source>
</evidence>
<feature type="non-terminal residue" evidence="9">
    <location>
        <position position="609"/>
    </location>
</feature>
<comment type="subcellular location">
    <subcellularLocation>
        <location evidence="1 6">Nucleus</location>
    </subcellularLocation>
</comment>
<feature type="coiled-coil region" evidence="7">
    <location>
        <begin position="557"/>
        <end position="605"/>
    </location>
</feature>
<proteinExistence type="inferred from homology"/>
<comment type="catalytic activity">
    <reaction evidence="6">
        <text>S-ubiquitinyl-[E2 ubiquitin-conjugating enzyme]-L-cysteine + [acceptor protein]-L-lysine = [E2 ubiquitin-conjugating enzyme]-L-cysteine + N(6)-ubiquitinyl-[acceptor protein]-L-lysine.</text>
        <dbReference type="EC" id="2.3.2.27"/>
    </reaction>
</comment>